<evidence type="ECO:0000313" key="2">
    <source>
        <dbReference type="Proteomes" id="UP000183832"/>
    </source>
</evidence>
<organism evidence="1 2">
    <name type="scientific">Clunio marinus</name>
    <dbReference type="NCBI Taxonomy" id="568069"/>
    <lineage>
        <taxon>Eukaryota</taxon>
        <taxon>Metazoa</taxon>
        <taxon>Ecdysozoa</taxon>
        <taxon>Arthropoda</taxon>
        <taxon>Hexapoda</taxon>
        <taxon>Insecta</taxon>
        <taxon>Pterygota</taxon>
        <taxon>Neoptera</taxon>
        <taxon>Endopterygota</taxon>
        <taxon>Diptera</taxon>
        <taxon>Nematocera</taxon>
        <taxon>Chironomoidea</taxon>
        <taxon>Chironomidae</taxon>
        <taxon>Clunio</taxon>
    </lineage>
</organism>
<reference evidence="1 2" key="1">
    <citation type="submission" date="2015-04" db="EMBL/GenBank/DDBJ databases">
        <authorList>
            <person name="Syromyatnikov M.Y."/>
            <person name="Popov V.N."/>
        </authorList>
    </citation>
    <scope>NUCLEOTIDE SEQUENCE [LARGE SCALE GENOMIC DNA]</scope>
</reference>
<evidence type="ECO:0000313" key="1">
    <source>
        <dbReference type="EMBL" id="CRK93613.1"/>
    </source>
</evidence>
<name>A0A1J1I013_9DIPT</name>
<proteinExistence type="predicted"/>
<protein>
    <submittedName>
        <fullName evidence="1">CLUMA_CG007143, isoform A</fullName>
    </submittedName>
</protein>
<dbReference type="EMBL" id="CVRI01000037">
    <property type="protein sequence ID" value="CRK93613.1"/>
    <property type="molecule type" value="Genomic_DNA"/>
</dbReference>
<keyword evidence="2" id="KW-1185">Reference proteome</keyword>
<accession>A0A1J1I013</accession>
<gene>
    <name evidence="1" type="ORF">CLUMA_CG007143</name>
</gene>
<dbReference type="Proteomes" id="UP000183832">
    <property type="component" value="Unassembled WGS sequence"/>
</dbReference>
<dbReference type="AlphaFoldDB" id="A0A1J1I013"/>
<sequence length="127" mass="14625">MMSSNNVQSHLLENRARKVLKAAFMSNFYYCIHLRVTRSKCVKRLIIEAMCGNDGQCVFLNEMSLPLSQMATDTYTMPLLVGCENRQMRCDGKANDIWEKGSQAFFSAHHHQLYRNLTTHALLTFKC</sequence>